<gene>
    <name evidence="1" type="ORF">NEZAVI_LOCUS11656</name>
</gene>
<dbReference type="AlphaFoldDB" id="A0A9P0HK51"/>
<dbReference type="Proteomes" id="UP001152798">
    <property type="component" value="Chromosome 5"/>
</dbReference>
<organism evidence="1 2">
    <name type="scientific">Nezara viridula</name>
    <name type="common">Southern green stink bug</name>
    <name type="synonym">Cimex viridulus</name>
    <dbReference type="NCBI Taxonomy" id="85310"/>
    <lineage>
        <taxon>Eukaryota</taxon>
        <taxon>Metazoa</taxon>
        <taxon>Ecdysozoa</taxon>
        <taxon>Arthropoda</taxon>
        <taxon>Hexapoda</taxon>
        <taxon>Insecta</taxon>
        <taxon>Pterygota</taxon>
        <taxon>Neoptera</taxon>
        <taxon>Paraneoptera</taxon>
        <taxon>Hemiptera</taxon>
        <taxon>Heteroptera</taxon>
        <taxon>Panheteroptera</taxon>
        <taxon>Pentatomomorpha</taxon>
        <taxon>Pentatomoidea</taxon>
        <taxon>Pentatomidae</taxon>
        <taxon>Pentatominae</taxon>
        <taxon>Nezara</taxon>
    </lineage>
</organism>
<name>A0A9P0HK51_NEZVI</name>
<accession>A0A9P0HK51</accession>
<keyword evidence="2" id="KW-1185">Reference proteome</keyword>
<evidence type="ECO:0000313" key="1">
    <source>
        <dbReference type="EMBL" id="CAH1402966.1"/>
    </source>
</evidence>
<evidence type="ECO:0000313" key="2">
    <source>
        <dbReference type="Proteomes" id="UP001152798"/>
    </source>
</evidence>
<dbReference type="OrthoDB" id="10392729at2759"/>
<protein>
    <submittedName>
        <fullName evidence="1">Uncharacterized protein</fullName>
    </submittedName>
</protein>
<dbReference type="EMBL" id="OV725081">
    <property type="protein sequence ID" value="CAH1402966.1"/>
    <property type="molecule type" value="Genomic_DNA"/>
</dbReference>
<sequence length="86" mass="9995">MSYWPHYQQKPPILWLYKGDIIQKLVEPPGDEELESVELGDAWRVRGTDLGGSPWQLRPPHPQPRCSFRQGYTARFIFGARKSRDG</sequence>
<proteinExistence type="predicted"/>
<reference evidence="1" key="1">
    <citation type="submission" date="2022-01" db="EMBL/GenBank/DDBJ databases">
        <authorList>
            <person name="King R."/>
        </authorList>
    </citation>
    <scope>NUCLEOTIDE SEQUENCE</scope>
</reference>